<evidence type="ECO:0000313" key="9">
    <source>
        <dbReference type="Proteomes" id="UP001174936"/>
    </source>
</evidence>
<dbReference type="PANTHER" id="PTHR43791">
    <property type="entry name" value="PERMEASE-RELATED"/>
    <property type="match status" value="1"/>
</dbReference>
<dbReference type="Proteomes" id="UP001174936">
    <property type="component" value="Unassembled WGS sequence"/>
</dbReference>
<dbReference type="FunFam" id="1.20.1250.20:FF:000013">
    <property type="entry name" value="MFS general substrate transporter"/>
    <property type="match status" value="1"/>
</dbReference>
<feature type="transmembrane region" description="Helical" evidence="6">
    <location>
        <begin position="395"/>
        <end position="414"/>
    </location>
</feature>
<feature type="transmembrane region" description="Helical" evidence="6">
    <location>
        <begin position="161"/>
        <end position="181"/>
    </location>
</feature>
<evidence type="ECO:0000259" key="7">
    <source>
        <dbReference type="PROSITE" id="PS50850"/>
    </source>
</evidence>
<dbReference type="FunFam" id="1.20.1250.20:FF:000018">
    <property type="entry name" value="MFS transporter permease"/>
    <property type="match status" value="1"/>
</dbReference>
<proteinExistence type="predicted"/>
<feature type="transmembrane region" description="Helical" evidence="6">
    <location>
        <begin position="75"/>
        <end position="94"/>
    </location>
</feature>
<name>A0AA40CT81_9PEZI</name>
<feature type="transmembrane region" description="Helical" evidence="6">
    <location>
        <begin position="361"/>
        <end position="383"/>
    </location>
</feature>
<evidence type="ECO:0000256" key="2">
    <source>
        <dbReference type="ARBA" id="ARBA00022448"/>
    </source>
</evidence>
<feature type="transmembrane region" description="Helical" evidence="6">
    <location>
        <begin position="426"/>
        <end position="448"/>
    </location>
</feature>
<keyword evidence="4 6" id="KW-1133">Transmembrane helix</keyword>
<dbReference type="Pfam" id="PF07690">
    <property type="entry name" value="MFS_1"/>
    <property type="match status" value="1"/>
</dbReference>
<feature type="transmembrane region" description="Helical" evidence="6">
    <location>
        <begin position="332"/>
        <end position="349"/>
    </location>
</feature>
<evidence type="ECO:0000256" key="6">
    <source>
        <dbReference type="SAM" id="Phobius"/>
    </source>
</evidence>
<feature type="transmembrane region" description="Helical" evidence="6">
    <location>
        <begin position="127"/>
        <end position="149"/>
    </location>
</feature>
<comment type="caution">
    <text evidence="8">The sequence shown here is derived from an EMBL/GenBank/DDBJ whole genome shotgun (WGS) entry which is preliminary data.</text>
</comment>
<sequence length="477" mass="52268">MSNDEVNSTSSVEAAQDGKSRSLTRKLLWKLDTRILPVFILLVLTSFLDRTNVGNAKVYGMDKELKLTPLQYQQGLVAFYPLYIAGEIPSNLVLKKITPRIWIAFMTLLWGVFCMCIGFCHNFDQFITLRALLGLAEGGLFPAMVLYLSTIYTRAELGLRIGVLYTATSLSSGFGGLLARAMGAVGDRGGLTAWRWIFVIEGLFTVLCAAFTWYMLPNTLGTARFLTQEEKDCAISRQVGIENGTGNGEGSEKFSWAEVRRGLVYPLTWLSACAYFGLLSAIYSIGLFLPTIIVRLGYTAHEAQLMSVPPYAVAACMTLIVAFLSDRLKVRGPAMLCTMPIAIIGYAVMANVGDEHPKVKYGMTIMMATGVYSSVPPNLAWLANNSAGHYKRATAAALQLGIANCGGILASFLYPDADGPKFYRGHSVVLGLLVAGWFLILSNVLVCMKINRDKAKGKYDKYIGYGDDREPSFKLIL</sequence>
<keyword evidence="9" id="KW-1185">Reference proteome</keyword>
<dbReference type="SUPFAM" id="SSF103473">
    <property type="entry name" value="MFS general substrate transporter"/>
    <property type="match status" value="1"/>
</dbReference>
<dbReference type="GO" id="GO:0016020">
    <property type="term" value="C:membrane"/>
    <property type="evidence" value="ECO:0007669"/>
    <property type="project" value="UniProtKB-SubCell"/>
</dbReference>
<dbReference type="InterPro" id="IPR020846">
    <property type="entry name" value="MFS_dom"/>
</dbReference>
<dbReference type="PANTHER" id="PTHR43791:SF67">
    <property type="entry name" value="TRANSPORTER, PUTATIVE (AFU_ORTHOLOGUE AFUA_3G04010)-RELATED"/>
    <property type="match status" value="1"/>
</dbReference>
<gene>
    <name evidence="8" type="ORF">B0T16DRAFT_325614</name>
</gene>
<dbReference type="InterPro" id="IPR036259">
    <property type="entry name" value="MFS_trans_sf"/>
</dbReference>
<reference evidence="8" key="1">
    <citation type="submission" date="2023-06" db="EMBL/GenBank/DDBJ databases">
        <title>Genome-scale phylogeny and comparative genomics of the fungal order Sordariales.</title>
        <authorList>
            <consortium name="Lawrence Berkeley National Laboratory"/>
            <person name="Hensen N."/>
            <person name="Bonometti L."/>
            <person name="Westerberg I."/>
            <person name="Brannstrom I.O."/>
            <person name="Guillou S."/>
            <person name="Cros-Aarteil S."/>
            <person name="Calhoun S."/>
            <person name="Haridas S."/>
            <person name="Kuo A."/>
            <person name="Mondo S."/>
            <person name="Pangilinan J."/>
            <person name="Riley R."/>
            <person name="Labutti K."/>
            <person name="Andreopoulos B."/>
            <person name="Lipzen A."/>
            <person name="Chen C."/>
            <person name="Yanf M."/>
            <person name="Daum C."/>
            <person name="Ng V."/>
            <person name="Clum A."/>
            <person name="Steindorff A."/>
            <person name="Ohm R."/>
            <person name="Martin F."/>
            <person name="Silar P."/>
            <person name="Natvig D."/>
            <person name="Lalanne C."/>
            <person name="Gautier V."/>
            <person name="Ament-Velasquez S.L."/>
            <person name="Kruys A."/>
            <person name="Hutchinson M.I."/>
            <person name="Powell A.J."/>
            <person name="Barry K."/>
            <person name="Miller A.N."/>
            <person name="Grigoriev I.V."/>
            <person name="Debuchy R."/>
            <person name="Gladieux P."/>
            <person name="Thoren M.H."/>
            <person name="Johannesson H."/>
        </authorList>
    </citation>
    <scope>NUCLEOTIDE SEQUENCE</scope>
    <source>
        <strain evidence="8">SMH2532-1</strain>
    </source>
</reference>
<feature type="domain" description="Major facilitator superfamily (MFS) profile" evidence="7">
    <location>
        <begin position="35"/>
        <end position="454"/>
    </location>
</feature>
<evidence type="ECO:0000256" key="1">
    <source>
        <dbReference type="ARBA" id="ARBA00004141"/>
    </source>
</evidence>
<feature type="transmembrane region" description="Helical" evidence="6">
    <location>
        <begin position="193"/>
        <end position="216"/>
    </location>
</feature>
<comment type="subcellular location">
    <subcellularLocation>
        <location evidence="1">Membrane</location>
        <topology evidence="1">Multi-pass membrane protein</topology>
    </subcellularLocation>
</comment>
<dbReference type="PROSITE" id="PS50850">
    <property type="entry name" value="MFS"/>
    <property type="match status" value="1"/>
</dbReference>
<feature type="transmembrane region" description="Helical" evidence="6">
    <location>
        <begin position="31"/>
        <end position="48"/>
    </location>
</feature>
<evidence type="ECO:0000256" key="5">
    <source>
        <dbReference type="ARBA" id="ARBA00023136"/>
    </source>
</evidence>
<dbReference type="EMBL" id="JAULSV010000003">
    <property type="protein sequence ID" value="KAK0649822.1"/>
    <property type="molecule type" value="Genomic_DNA"/>
</dbReference>
<dbReference type="Gene3D" id="1.20.1250.20">
    <property type="entry name" value="MFS general substrate transporter like domains"/>
    <property type="match status" value="2"/>
</dbReference>
<dbReference type="InterPro" id="IPR011701">
    <property type="entry name" value="MFS"/>
</dbReference>
<evidence type="ECO:0000256" key="4">
    <source>
        <dbReference type="ARBA" id="ARBA00022989"/>
    </source>
</evidence>
<feature type="transmembrane region" description="Helical" evidence="6">
    <location>
        <begin position="263"/>
        <end position="288"/>
    </location>
</feature>
<dbReference type="AlphaFoldDB" id="A0AA40CT81"/>
<organism evidence="8 9">
    <name type="scientific">Cercophora newfieldiana</name>
    <dbReference type="NCBI Taxonomy" id="92897"/>
    <lineage>
        <taxon>Eukaryota</taxon>
        <taxon>Fungi</taxon>
        <taxon>Dikarya</taxon>
        <taxon>Ascomycota</taxon>
        <taxon>Pezizomycotina</taxon>
        <taxon>Sordariomycetes</taxon>
        <taxon>Sordariomycetidae</taxon>
        <taxon>Sordariales</taxon>
        <taxon>Lasiosphaeriaceae</taxon>
        <taxon>Cercophora</taxon>
    </lineage>
</organism>
<evidence type="ECO:0000256" key="3">
    <source>
        <dbReference type="ARBA" id="ARBA00022692"/>
    </source>
</evidence>
<feature type="transmembrane region" description="Helical" evidence="6">
    <location>
        <begin position="101"/>
        <end position="121"/>
    </location>
</feature>
<keyword evidence="3 6" id="KW-0812">Transmembrane</keyword>
<feature type="transmembrane region" description="Helical" evidence="6">
    <location>
        <begin position="308"/>
        <end position="325"/>
    </location>
</feature>
<protein>
    <submittedName>
        <fullName evidence="8">MFS transporter</fullName>
    </submittedName>
</protein>
<keyword evidence="2" id="KW-0813">Transport</keyword>
<dbReference type="GO" id="GO:0022857">
    <property type="term" value="F:transmembrane transporter activity"/>
    <property type="evidence" value="ECO:0007669"/>
    <property type="project" value="InterPro"/>
</dbReference>
<evidence type="ECO:0000313" key="8">
    <source>
        <dbReference type="EMBL" id="KAK0649822.1"/>
    </source>
</evidence>
<keyword evidence="5 6" id="KW-0472">Membrane</keyword>
<accession>A0AA40CT81</accession>